<reference evidence="5 6" key="1">
    <citation type="submission" date="2019-11" db="EMBL/GenBank/DDBJ databases">
        <title>Draft genome sequences of five Paenibacillus species of dairy origin.</title>
        <authorList>
            <person name="Olajide A.M."/>
            <person name="Chen S."/>
            <person name="Lapointe G."/>
        </authorList>
    </citation>
    <scope>NUCLEOTIDE SEQUENCE [LARGE SCALE GENOMIC DNA]</scope>
    <source>
        <strain evidence="5 6">2CS3</strain>
    </source>
</reference>
<evidence type="ECO:0000256" key="3">
    <source>
        <dbReference type="ARBA" id="ARBA00023163"/>
    </source>
</evidence>
<feature type="domain" description="HTH gntR-type" evidence="4">
    <location>
        <begin position="9"/>
        <end position="77"/>
    </location>
</feature>
<dbReference type="AlphaFoldDB" id="A0A7X3CTZ1"/>
<dbReference type="InterPro" id="IPR011711">
    <property type="entry name" value="GntR_C"/>
</dbReference>
<sequence length="233" mass="26796">MIIKAIEKQNVVDEVYDQIKSNIITAKWKPGDKIPSENELCQMFNVSRVSVRSAIQKLRAVGIITTHHGKGSFVSPSINESILNSFIPVMNLSEQEFLDMMEFRETIEFKCIDLAVERAEEKDIQQIGQALQKMIANKDDFVKYSQGDLEFHFAIVRASKNELFLKLMNAVKDAYYYYLEELNRVFGVNEESLQGHIAQYEAIRNKDAGKAKELIAIGMEENRRKIAQLKNHF</sequence>
<evidence type="ECO:0000256" key="1">
    <source>
        <dbReference type="ARBA" id="ARBA00023015"/>
    </source>
</evidence>
<dbReference type="SMART" id="SM00345">
    <property type="entry name" value="HTH_GNTR"/>
    <property type="match status" value="1"/>
</dbReference>
<dbReference type="SMART" id="SM00895">
    <property type="entry name" value="FCD"/>
    <property type="match status" value="1"/>
</dbReference>
<dbReference type="PANTHER" id="PTHR43537">
    <property type="entry name" value="TRANSCRIPTIONAL REGULATOR, GNTR FAMILY"/>
    <property type="match status" value="1"/>
</dbReference>
<dbReference type="PROSITE" id="PS50949">
    <property type="entry name" value="HTH_GNTR"/>
    <property type="match status" value="1"/>
</dbReference>
<dbReference type="Pfam" id="PF07729">
    <property type="entry name" value="FCD"/>
    <property type="match status" value="1"/>
</dbReference>
<dbReference type="InterPro" id="IPR036388">
    <property type="entry name" value="WH-like_DNA-bd_sf"/>
</dbReference>
<dbReference type="EMBL" id="WNZX01000019">
    <property type="protein sequence ID" value="MUG72952.1"/>
    <property type="molecule type" value="Genomic_DNA"/>
</dbReference>
<dbReference type="Proteomes" id="UP000450917">
    <property type="component" value="Unassembled WGS sequence"/>
</dbReference>
<dbReference type="PANTHER" id="PTHR43537:SF5">
    <property type="entry name" value="UXU OPERON TRANSCRIPTIONAL REGULATOR"/>
    <property type="match status" value="1"/>
</dbReference>
<gene>
    <name evidence="5" type="ORF">GNP93_20040</name>
</gene>
<dbReference type="PRINTS" id="PR00035">
    <property type="entry name" value="HTHGNTR"/>
</dbReference>
<dbReference type="SUPFAM" id="SSF48008">
    <property type="entry name" value="GntR ligand-binding domain-like"/>
    <property type="match status" value="1"/>
</dbReference>
<evidence type="ECO:0000259" key="4">
    <source>
        <dbReference type="PROSITE" id="PS50949"/>
    </source>
</evidence>
<keyword evidence="6" id="KW-1185">Reference proteome</keyword>
<dbReference type="Gene3D" id="1.10.10.10">
    <property type="entry name" value="Winged helix-like DNA-binding domain superfamily/Winged helix DNA-binding domain"/>
    <property type="match status" value="1"/>
</dbReference>
<proteinExistence type="predicted"/>
<dbReference type="InterPro" id="IPR008920">
    <property type="entry name" value="TF_FadR/GntR_C"/>
</dbReference>
<accession>A0A7X3CTZ1</accession>
<evidence type="ECO:0000256" key="2">
    <source>
        <dbReference type="ARBA" id="ARBA00023125"/>
    </source>
</evidence>
<dbReference type="InterPro" id="IPR036390">
    <property type="entry name" value="WH_DNA-bd_sf"/>
</dbReference>
<name>A0A7X3CTZ1_9BACL</name>
<evidence type="ECO:0000313" key="6">
    <source>
        <dbReference type="Proteomes" id="UP000450917"/>
    </source>
</evidence>
<dbReference type="GO" id="GO:0003700">
    <property type="term" value="F:DNA-binding transcription factor activity"/>
    <property type="evidence" value="ECO:0007669"/>
    <property type="project" value="InterPro"/>
</dbReference>
<comment type="caution">
    <text evidence="5">The sequence shown here is derived from an EMBL/GenBank/DDBJ whole genome shotgun (WGS) entry which is preliminary data.</text>
</comment>
<keyword evidence="3" id="KW-0804">Transcription</keyword>
<dbReference type="SUPFAM" id="SSF46785">
    <property type="entry name" value="Winged helix' DNA-binding domain"/>
    <property type="match status" value="1"/>
</dbReference>
<dbReference type="GO" id="GO:0003677">
    <property type="term" value="F:DNA binding"/>
    <property type="evidence" value="ECO:0007669"/>
    <property type="project" value="UniProtKB-KW"/>
</dbReference>
<dbReference type="InterPro" id="IPR000524">
    <property type="entry name" value="Tscrpt_reg_HTH_GntR"/>
</dbReference>
<keyword evidence="1" id="KW-0805">Transcription regulation</keyword>
<dbReference type="Gene3D" id="1.20.120.530">
    <property type="entry name" value="GntR ligand-binding domain-like"/>
    <property type="match status" value="1"/>
</dbReference>
<organism evidence="5 6">
    <name type="scientific">Paenibacillus validus</name>
    <dbReference type="NCBI Taxonomy" id="44253"/>
    <lineage>
        <taxon>Bacteria</taxon>
        <taxon>Bacillati</taxon>
        <taxon>Bacillota</taxon>
        <taxon>Bacilli</taxon>
        <taxon>Bacillales</taxon>
        <taxon>Paenibacillaceae</taxon>
        <taxon>Paenibacillus</taxon>
    </lineage>
</organism>
<dbReference type="CDD" id="cd07377">
    <property type="entry name" value="WHTH_GntR"/>
    <property type="match status" value="1"/>
</dbReference>
<keyword evidence="2" id="KW-0238">DNA-binding</keyword>
<evidence type="ECO:0000313" key="5">
    <source>
        <dbReference type="EMBL" id="MUG72952.1"/>
    </source>
</evidence>
<protein>
    <submittedName>
        <fullName evidence="5">FCD domain-containing protein</fullName>
    </submittedName>
</protein>
<dbReference type="Pfam" id="PF00392">
    <property type="entry name" value="GntR"/>
    <property type="match status" value="1"/>
</dbReference>